<evidence type="ECO:0000313" key="1">
    <source>
        <dbReference type="EMBL" id="JAP73375.1"/>
    </source>
</evidence>
<feature type="non-terminal residue" evidence="1">
    <location>
        <position position="1"/>
    </location>
</feature>
<reference evidence="1" key="1">
    <citation type="submission" date="2016-02" db="EMBL/GenBank/DDBJ databases">
        <title>RNAseq analyses of the midgut from blood- or serum-fed Ixodes ricinus ticks.</title>
        <authorList>
            <person name="Perner J."/>
            <person name="Provaznik J."/>
            <person name="Schrenkova J."/>
            <person name="Urbanova V."/>
            <person name="Ribeiro J.M."/>
            <person name="Kopacek P."/>
        </authorList>
    </citation>
    <scope>NUCLEOTIDE SEQUENCE</scope>
    <source>
        <tissue evidence="1">Gut</tissue>
    </source>
</reference>
<dbReference type="EMBL" id="GEFM01002421">
    <property type="protein sequence ID" value="JAP73375.1"/>
    <property type="molecule type" value="mRNA"/>
</dbReference>
<organism evidence="1">
    <name type="scientific">Ixodes ricinus</name>
    <name type="common">Common tick</name>
    <name type="synonym">Acarus ricinus</name>
    <dbReference type="NCBI Taxonomy" id="34613"/>
    <lineage>
        <taxon>Eukaryota</taxon>
        <taxon>Metazoa</taxon>
        <taxon>Ecdysozoa</taxon>
        <taxon>Arthropoda</taxon>
        <taxon>Chelicerata</taxon>
        <taxon>Arachnida</taxon>
        <taxon>Acari</taxon>
        <taxon>Parasitiformes</taxon>
        <taxon>Ixodida</taxon>
        <taxon>Ixodoidea</taxon>
        <taxon>Ixodidae</taxon>
        <taxon>Ixodinae</taxon>
        <taxon>Ixodes</taxon>
    </lineage>
</organism>
<sequence>GYTVYAALKKPKCQKYRAALTEEDKTATVSLAQDNYFLVKQLDRGGLLYSTMFAVNAMTHNYVVAQELSKQAECMKVPIQRQFVSELTMELLSTNETSDFDACEEGHTSELVLKNLFWCSTNIVLKNYCGKVNEKLMRLIASQRKENVKP</sequence>
<accession>A0A131Y4G7</accession>
<protein>
    <submittedName>
        <fullName evidence="1">Uncharacterized protein</fullName>
    </submittedName>
</protein>
<proteinExistence type="evidence at transcript level"/>
<dbReference type="AlphaFoldDB" id="A0A131Y4G7"/>
<name>A0A131Y4G7_IXORI</name>